<dbReference type="EMBL" id="KV744986">
    <property type="protein sequence ID" value="OCK79820.1"/>
    <property type="molecule type" value="Genomic_DNA"/>
</dbReference>
<protein>
    <submittedName>
        <fullName evidence="1">Uncharacterized protein</fullName>
    </submittedName>
</protein>
<sequence length="137" mass="15686">MASIIARPSTPPSADLEEHIFRPLIPETDKFANDFLEVYVEAQYPTDSTAIFTLPQPTTFHELTHHISLYILATRHGYLDLCTVVLDQIRQYYTDTGFTASPFRLDYVYTHTNEPCDLRDFLVESAASRILSQARTQ</sequence>
<keyword evidence="2" id="KW-1185">Reference proteome</keyword>
<dbReference type="Proteomes" id="UP000250266">
    <property type="component" value="Unassembled WGS sequence"/>
</dbReference>
<dbReference type="AlphaFoldDB" id="A0A8E2JEM0"/>
<feature type="non-terminal residue" evidence="1">
    <location>
        <position position="137"/>
    </location>
</feature>
<name>A0A8E2JEM0_9PEZI</name>
<evidence type="ECO:0000313" key="2">
    <source>
        <dbReference type="Proteomes" id="UP000250266"/>
    </source>
</evidence>
<gene>
    <name evidence="1" type="ORF">K432DRAFT_354170</name>
</gene>
<evidence type="ECO:0000313" key="1">
    <source>
        <dbReference type="EMBL" id="OCK79820.1"/>
    </source>
</evidence>
<reference evidence="1 2" key="1">
    <citation type="journal article" date="2016" name="Nat. Commun.">
        <title>Ectomycorrhizal ecology is imprinted in the genome of the dominant symbiotic fungus Cenococcum geophilum.</title>
        <authorList>
            <consortium name="DOE Joint Genome Institute"/>
            <person name="Peter M."/>
            <person name="Kohler A."/>
            <person name="Ohm R.A."/>
            <person name="Kuo A."/>
            <person name="Krutzmann J."/>
            <person name="Morin E."/>
            <person name="Arend M."/>
            <person name="Barry K.W."/>
            <person name="Binder M."/>
            <person name="Choi C."/>
            <person name="Clum A."/>
            <person name="Copeland A."/>
            <person name="Grisel N."/>
            <person name="Haridas S."/>
            <person name="Kipfer T."/>
            <person name="LaButti K."/>
            <person name="Lindquist E."/>
            <person name="Lipzen A."/>
            <person name="Maire R."/>
            <person name="Meier B."/>
            <person name="Mihaltcheva S."/>
            <person name="Molinier V."/>
            <person name="Murat C."/>
            <person name="Poggeler S."/>
            <person name="Quandt C.A."/>
            <person name="Sperisen C."/>
            <person name="Tritt A."/>
            <person name="Tisserant E."/>
            <person name="Crous P.W."/>
            <person name="Henrissat B."/>
            <person name="Nehls U."/>
            <person name="Egli S."/>
            <person name="Spatafora J.W."/>
            <person name="Grigoriev I.V."/>
            <person name="Martin F.M."/>
        </authorList>
    </citation>
    <scope>NUCLEOTIDE SEQUENCE [LARGE SCALE GENOMIC DNA]</scope>
    <source>
        <strain evidence="1 2">CBS 459.81</strain>
    </source>
</reference>
<accession>A0A8E2JEM0</accession>
<organism evidence="1 2">
    <name type="scientific">Lepidopterella palustris CBS 459.81</name>
    <dbReference type="NCBI Taxonomy" id="1314670"/>
    <lineage>
        <taxon>Eukaryota</taxon>
        <taxon>Fungi</taxon>
        <taxon>Dikarya</taxon>
        <taxon>Ascomycota</taxon>
        <taxon>Pezizomycotina</taxon>
        <taxon>Dothideomycetes</taxon>
        <taxon>Pleosporomycetidae</taxon>
        <taxon>Mytilinidiales</taxon>
        <taxon>Argynnaceae</taxon>
        <taxon>Lepidopterella</taxon>
    </lineage>
</organism>
<proteinExistence type="predicted"/>
<dbReference type="OrthoDB" id="3937020at2759"/>